<sequence length="164" mass="18744">MGIMEFLDDHSSHGGAIGAIIRAVIRFFQFILAIVVCALYGVDLQNAHRAHSYTDGRWVFAEVVAGLAAVTTIVYAVPFVKSYWAFGWDWILFILWTALFGLFGSLYIHYHPSPKQSGQIRMKHAVWVDLVNMLLWFITAIYSTLIFFLFRSDRRTLHTGRAKV</sequence>
<dbReference type="RefSeq" id="XP_007679109.1">
    <property type="nucleotide sequence ID" value="XM_007680919.1"/>
</dbReference>
<dbReference type="HOGENOM" id="CLU_096567_3_0_1"/>
<keyword evidence="3" id="KW-1185">Reference proteome</keyword>
<feature type="transmembrane region" description="Helical" evidence="1">
    <location>
        <begin position="20"/>
        <end position="42"/>
    </location>
</feature>
<dbReference type="KEGG" id="bcom:BAUCODRAFT_141621"/>
<dbReference type="eggNOG" id="ENOG502SARD">
    <property type="taxonomic scope" value="Eukaryota"/>
</dbReference>
<proteinExistence type="predicted"/>
<keyword evidence="1" id="KW-1133">Transmembrane helix</keyword>
<reference evidence="2 3" key="1">
    <citation type="journal article" date="2012" name="PLoS Pathog.">
        <title>Diverse lifestyles and strategies of plant pathogenesis encoded in the genomes of eighteen Dothideomycetes fungi.</title>
        <authorList>
            <person name="Ohm R.A."/>
            <person name="Feau N."/>
            <person name="Henrissat B."/>
            <person name="Schoch C.L."/>
            <person name="Horwitz B.A."/>
            <person name="Barry K.W."/>
            <person name="Condon B.J."/>
            <person name="Copeland A.C."/>
            <person name="Dhillon B."/>
            <person name="Glaser F."/>
            <person name="Hesse C.N."/>
            <person name="Kosti I."/>
            <person name="LaButti K."/>
            <person name="Lindquist E.A."/>
            <person name="Lucas S."/>
            <person name="Salamov A.A."/>
            <person name="Bradshaw R.E."/>
            <person name="Ciuffetti L."/>
            <person name="Hamelin R.C."/>
            <person name="Kema G.H.J."/>
            <person name="Lawrence C."/>
            <person name="Scott J.A."/>
            <person name="Spatafora J.W."/>
            <person name="Turgeon B.G."/>
            <person name="de Wit P.J.G.M."/>
            <person name="Zhong S."/>
            <person name="Goodwin S.B."/>
            <person name="Grigoriev I.V."/>
        </authorList>
    </citation>
    <scope>NUCLEOTIDE SEQUENCE [LARGE SCALE GENOMIC DNA]</scope>
    <source>
        <strain evidence="2 3">UAMH 10762</strain>
    </source>
</reference>
<dbReference type="GeneID" id="19108408"/>
<accession>M2N647</accession>
<organism evidence="2 3">
    <name type="scientific">Baudoinia panamericana (strain UAMH 10762)</name>
    <name type="common">Angels' share fungus</name>
    <name type="synonym">Baudoinia compniacensis (strain UAMH 10762)</name>
    <dbReference type="NCBI Taxonomy" id="717646"/>
    <lineage>
        <taxon>Eukaryota</taxon>
        <taxon>Fungi</taxon>
        <taxon>Dikarya</taxon>
        <taxon>Ascomycota</taxon>
        <taxon>Pezizomycotina</taxon>
        <taxon>Dothideomycetes</taxon>
        <taxon>Dothideomycetidae</taxon>
        <taxon>Mycosphaerellales</taxon>
        <taxon>Teratosphaeriaceae</taxon>
        <taxon>Baudoinia</taxon>
    </lineage>
</organism>
<protein>
    <recommendedName>
        <fullName evidence="4">MARVEL domain-containing protein</fullName>
    </recommendedName>
</protein>
<feature type="transmembrane region" description="Helical" evidence="1">
    <location>
        <begin position="90"/>
        <end position="110"/>
    </location>
</feature>
<dbReference type="Proteomes" id="UP000011761">
    <property type="component" value="Unassembled WGS sequence"/>
</dbReference>
<name>M2N647_BAUPA</name>
<dbReference type="AlphaFoldDB" id="M2N647"/>
<evidence type="ECO:0008006" key="4">
    <source>
        <dbReference type="Google" id="ProtNLM"/>
    </source>
</evidence>
<dbReference type="EMBL" id="KB445559">
    <property type="protein sequence ID" value="EMC94260.1"/>
    <property type="molecule type" value="Genomic_DNA"/>
</dbReference>
<feature type="transmembrane region" description="Helical" evidence="1">
    <location>
        <begin position="63"/>
        <end position="84"/>
    </location>
</feature>
<dbReference type="OMA" id="CIRFLQF"/>
<feature type="transmembrane region" description="Helical" evidence="1">
    <location>
        <begin position="130"/>
        <end position="150"/>
    </location>
</feature>
<keyword evidence="1" id="KW-0472">Membrane</keyword>
<keyword evidence="1" id="KW-0812">Transmembrane</keyword>
<evidence type="ECO:0000313" key="3">
    <source>
        <dbReference type="Proteomes" id="UP000011761"/>
    </source>
</evidence>
<gene>
    <name evidence="2" type="ORF">BAUCODRAFT_141621</name>
</gene>
<evidence type="ECO:0000313" key="2">
    <source>
        <dbReference type="EMBL" id="EMC94260.1"/>
    </source>
</evidence>
<dbReference type="OrthoDB" id="5363290at2759"/>
<dbReference type="PANTHER" id="PTHR42083">
    <property type="entry name" value="MARVEL DOMAIN-CONTAINING PROTEIN"/>
    <property type="match status" value="1"/>
</dbReference>
<dbReference type="PANTHER" id="PTHR42083:SF1">
    <property type="entry name" value="MARVEL DOMAIN-CONTAINING PROTEIN"/>
    <property type="match status" value="1"/>
</dbReference>
<evidence type="ECO:0000256" key="1">
    <source>
        <dbReference type="SAM" id="Phobius"/>
    </source>
</evidence>